<dbReference type="AlphaFoldDB" id="A0A1E5XSA1"/>
<evidence type="ECO:0000256" key="3">
    <source>
        <dbReference type="ARBA" id="ARBA00022475"/>
    </source>
</evidence>
<name>A0A1E5XSA1_9HYPH</name>
<evidence type="ECO:0000256" key="6">
    <source>
        <dbReference type="ARBA" id="ARBA00023136"/>
    </source>
</evidence>
<evidence type="ECO:0000256" key="2">
    <source>
        <dbReference type="ARBA" id="ARBA00022448"/>
    </source>
</evidence>
<dbReference type="Gene3D" id="1.10.3720.10">
    <property type="entry name" value="MetI-like"/>
    <property type="match status" value="1"/>
</dbReference>
<evidence type="ECO:0000259" key="8">
    <source>
        <dbReference type="PROSITE" id="PS50928"/>
    </source>
</evidence>
<reference evidence="9 10" key="1">
    <citation type="journal article" date="2015" name="Genome Announc.">
        <title>Genome Assemblies of Three Soil-Associated Devosia species: D. insulae, D. limi, and D. soli.</title>
        <authorList>
            <person name="Hassan Y.I."/>
            <person name="Lepp D."/>
            <person name="Zhou T."/>
        </authorList>
    </citation>
    <scope>NUCLEOTIDE SEQUENCE [LARGE SCALE GENOMIC DNA]</scope>
    <source>
        <strain evidence="9 10">DS-56</strain>
    </source>
</reference>
<gene>
    <name evidence="9" type="ORF">VW23_001170</name>
</gene>
<dbReference type="InterPro" id="IPR035906">
    <property type="entry name" value="MetI-like_sf"/>
</dbReference>
<feature type="transmembrane region" description="Helical" evidence="7">
    <location>
        <begin position="121"/>
        <end position="144"/>
    </location>
</feature>
<keyword evidence="10" id="KW-1185">Reference proteome</keyword>
<dbReference type="EMBL" id="LAJE02000157">
    <property type="protein sequence ID" value="OEO31492.1"/>
    <property type="molecule type" value="Genomic_DNA"/>
</dbReference>
<comment type="similarity">
    <text evidence="7">Belongs to the binding-protein-dependent transport system permease family.</text>
</comment>
<feature type="transmembrane region" description="Helical" evidence="7">
    <location>
        <begin position="200"/>
        <end position="224"/>
    </location>
</feature>
<evidence type="ECO:0000256" key="5">
    <source>
        <dbReference type="ARBA" id="ARBA00022989"/>
    </source>
</evidence>
<accession>A0A1E5XSA1</accession>
<organism evidence="9 10">
    <name type="scientific">Devosia insulae DS-56</name>
    <dbReference type="NCBI Taxonomy" id="1116389"/>
    <lineage>
        <taxon>Bacteria</taxon>
        <taxon>Pseudomonadati</taxon>
        <taxon>Pseudomonadota</taxon>
        <taxon>Alphaproteobacteria</taxon>
        <taxon>Hyphomicrobiales</taxon>
        <taxon>Devosiaceae</taxon>
        <taxon>Devosia</taxon>
    </lineage>
</organism>
<protein>
    <submittedName>
        <fullName evidence="9">Sugar ABC transporter permease</fullName>
    </submittedName>
</protein>
<dbReference type="Pfam" id="PF00528">
    <property type="entry name" value="BPD_transp_1"/>
    <property type="match status" value="1"/>
</dbReference>
<evidence type="ECO:0000256" key="7">
    <source>
        <dbReference type="RuleBase" id="RU363032"/>
    </source>
</evidence>
<evidence type="ECO:0000313" key="10">
    <source>
        <dbReference type="Proteomes" id="UP000095463"/>
    </source>
</evidence>
<evidence type="ECO:0000256" key="1">
    <source>
        <dbReference type="ARBA" id="ARBA00004651"/>
    </source>
</evidence>
<dbReference type="PANTHER" id="PTHR43744:SF12">
    <property type="entry name" value="ABC TRANSPORTER PERMEASE PROTEIN MG189-RELATED"/>
    <property type="match status" value="1"/>
</dbReference>
<keyword evidence="6 7" id="KW-0472">Membrane</keyword>
<keyword evidence="5 7" id="KW-1133">Transmembrane helix</keyword>
<feature type="transmembrane region" description="Helical" evidence="7">
    <location>
        <begin position="257"/>
        <end position="278"/>
    </location>
</feature>
<dbReference type="GO" id="GO:0005886">
    <property type="term" value="C:plasma membrane"/>
    <property type="evidence" value="ECO:0007669"/>
    <property type="project" value="UniProtKB-SubCell"/>
</dbReference>
<dbReference type="InterPro" id="IPR000515">
    <property type="entry name" value="MetI-like"/>
</dbReference>
<keyword evidence="4 7" id="KW-0812">Transmembrane</keyword>
<dbReference type="SUPFAM" id="SSF161098">
    <property type="entry name" value="MetI-like"/>
    <property type="match status" value="1"/>
</dbReference>
<feature type="domain" description="ABC transmembrane type-1" evidence="8">
    <location>
        <begin position="88"/>
        <end position="278"/>
    </location>
</feature>
<dbReference type="PANTHER" id="PTHR43744">
    <property type="entry name" value="ABC TRANSPORTER PERMEASE PROTEIN MG189-RELATED-RELATED"/>
    <property type="match status" value="1"/>
</dbReference>
<feature type="transmembrane region" description="Helical" evidence="7">
    <location>
        <begin position="92"/>
        <end position="114"/>
    </location>
</feature>
<feature type="transmembrane region" description="Helical" evidence="7">
    <location>
        <begin position="156"/>
        <end position="179"/>
    </location>
</feature>
<feature type="transmembrane region" description="Helical" evidence="7">
    <location>
        <begin position="26"/>
        <end position="48"/>
    </location>
</feature>
<keyword evidence="2 7" id="KW-0813">Transport</keyword>
<sequence>MTTMTTELAHESRLTRERRRWNVERIAVHAVLLAFVALALGPILIVILNSLKTTPAIFGGPFALPTAETFSLAGYERVLTRGNFLLNYRNSLIVTLASVVLTVGLSTLAAFALVEYRVRFVPLLAGLFIVGVMLPIRLGTIPLIQIMIGLKLMDTLWALILVYTAMSIPLGVTLMMTYFRTVPTELKEAARVDGASEFRTFSIILPLVRPGLAAVATVTMLPIWNDLWFPLILAPGKANQTVTLGVQQFVGQFLNDYPALLAALTLGALPLVVLFTIFSRQFIRGLSAGYGK</sequence>
<evidence type="ECO:0000256" key="4">
    <source>
        <dbReference type="ARBA" id="ARBA00022692"/>
    </source>
</evidence>
<comment type="subcellular location">
    <subcellularLocation>
        <location evidence="1 7">Cell membrane</location>
        <topology evidence="1 7">Multi-pass membrane protein</topology>
    </subcellularLocation>
</comment>
<proteinExistence type="inferred from homology"/>
<keyword evidence="3" id="KW-1003">Cell membrane</keyword>
<dbReference type="CDD" id="cd06261">
    <property type="entry name" value="TM_PBP2"/>
    <property type="match status" value="1"/>
</dbReference>
<dbReference type="OrthoDB" id="9815445at2"/>
<evidence type="ECO:0000313" key="9">
    <source>
        <dbReference type="EMBL" id="OEO31492.1"/>
    </source>
</evidence>
<dbReference type="Proteomes" id="UP000095463">
    <property type="component" value="Unassembled WGS sequence"/>
</dbReference>
<dbReference type="PROSITE" id="PS50928">
    <property type="entry name" value="ABC_TM1"/>
    <property type="match status" value="1"/>
</dbReference>
<comment type="caution">
    <text evidence="9">The sequence shown here is derived from an EMBL/GenBank/DDBJ whole genome shotgun (WGS) entry which is preliminary data.</text>
</comment>
<dbReference type="GO" id="GO:0055085">
    <property type="term" value="P:transmembrane transport"/>
    <property type="evidence" value="ECO:0007669"/>
    <property type="project" value="InterPro"/>
</dbReference>